<dbReference type="EMBL" id="CP016199">
    <property type="protein sequence ID" value="ASS37367.1"/>
    <property type="molecule type" value="Genomic_DNA"/>
</dbReference>
<dbReference type="GO" id="GO:0006102">
    <property type="term" value="P:isocitrate metabolic process"/>
    <property type="evidence" value="ECO:0007669"/>
    <property type="project" value="TreeGrafter"/>
</dbReference>
<feature type="domain" description="Isopropylmalate dehydrogenase-like" evidence="2">
    <location>
        <begin position="61"/>
        <end position="397"/>
    </location>
</feature>
<reference evidence="4" key="1">
    <citation type="submission" date="2016-05" db="EMBL/GenBank/DDBJ databases">
        <authorList>
            <person name="Holder M.E."/>
            <person name="Ajami N.J."/>
            <person name="Petrosino J.F."/>
        </authorList>
    </citation>
    <scope>NUCLEOTIDE SEQUENCE [LARGE SCALE GENOMIC DNA]</scope>
    <source>
        <strain evidence="4">ATCC 700696</strain>
    </source>
</reference>
<dbReference type="GO" id="GO:0004449">
    <property type="term" value="F:isocitrate dehydrogenase (NAD+) activity"/>
    <property type="evidence" value="ECO:0007669"/>
    <property type="project" value="TreeGrafter"/>
</dbReference>
<dbReference type="PANTHER" id="PTHR11835">
    <property type="entry name" value="DECARBOXYLATING DEHYDROGENASES-ISOCITRATE, ISOPROPYLMALATE, TARTRATE"/>
    <property type="match status" value="1"/>
</dbReference>
<name>A0A223AQY9_9FIRM</name>
<accession>A0A223AQY9</accession>
<evidence type="ECO:0000313" key="4">
    <source>
        <dbReference type="Proteomes" id="UP000214689"/>
    </source>
</evidence>
<proteinExistence type="inferred from homology"/>
<dbReference type="RefSeq" id="WP_094233594.1">
    <property type="nucleotide sequence ID" value="NZ_CP016199.1"/>
</dbReference>
<dbReference type="Proteomes" id="UP000214689">
    <property type="component" value="Chromosome"/>
</dbReference>
<dbReference type="Gene3D" id="3.40.718.10">
    <property type="entry name" value="Isopropylmalate Dehydrogenase"/>
    <property type="match status" value="1"/>
</dbReference>
<sequence>MDKKTYSSEIERDIKSSVDNFEIMLREQVERNQRMRAEREDKAVDAKEGHLTDNLKGNKVIIGTAGGDGIGPIIMTEAEKVLEVVLRDRLTSGSAVLKPIEGFTLENRLAAGKTVPDSVMAAMRECDVLLKGPTTTPNAAMNTANIESANVYLRKAFDLFANVRPVSIPKEGIDWIFFRENTEGEYALGSRGEYISGELAVDFKVTTDEGTKRIARAAYEYAMANGKTRVSIVTKANIMKKTDGNFLNICREVAKDYPGIETDSWFIDIMAANLVNKDIRSNFQVIVLPNLYGDIITDEAAQIQGGVGTAGSANIGNNYAIFEAIHGSAPRMIEEGLGEYANPSSLLKAAVMMLSHVGYAEEAKKLEAALEAADQELGLRMTGMAGGATCREYAELVMSRL</sequence>
<organism evidence="3 4">
    <name type="scientific">Mogibacterium pumilum</name>
    <dbReference type="NCBI Taxonomy" id="86332"/>
    <lineage>
        <taxon>Bacteria</taxon>
        <taxon>Bacillati</taxon>
        <taxon>Bacillota</taxon>
        <taxon>Clostridia</taxon>
        <taxon>Peptostreptococcales</taxon>
        <taxon>Anaerovoracaceae</taxon>
        <taxon>Mogibacterium</taxon>
    </lineage>
</organism>
<evidence type="ECO:0000256" key="1">
    <source>
        <dbReference type="ARBA" id="ARBA00007769"/>
    </source>
</evidence>
<dbReference type="InterPro" id="IPR024084">
    <property type="entry name" value="IsoPropMal-DH-like_dom"/>
</dbReference>
<dbReference type="OrthoDB" id="9806254at2"/>
<dbReference type="GO" id="GO:0006099">
    <property type="term" value="P:tricarboxylic acid cycle"/>
    <property type="evidence" value="ECO:0007669"/>
    <property type="project" value="TreeGrafter"/>
</dbReference>
<comment type="similarity">
    <text evidence="1">Belongs to the isocitrate and isopropylmalate dehydrogenases family.</text>
</comment>
<evidence type="ECO:0000313" key="3">
    <source>
        <dbReference type="EMBL" id="ASS37367.1"/>
    </source>
</evidence>
<gene>
    <name evidence="3" type="ORF">AXF17_02035</name>
</gene>
<dbReference type="SUPFAM" id="SSF53659">
    <property type="entry name" value="Isocitrate/Isopropylmalate dehydrogenase-like"/>
    <property type="match status" value="1"/>
</dbReference>
<dbReference type="PANTHER" id="PTHR11835:SF43">
    <property type="entry name" value="ISOPROPYLMALATE DEHYDROGENASE-LIKE DOMAIN-CONTAINING PROTEIN"/>
    <property type="match status" value="1"/>
</dbReference>
<dbReference type="SMART" id="SM01329">
    <property type="entry name" value="Iso_dh"/>
    <property type="match status" value="1"/>
</dbReference>
<dbReference type="Pfam" id="PF00180">
    <property type="entry name" value="Iso_dh"/>
    <property type="match status" value="1"/>
</dbReference>
<dbReference type="AlphaFoldDB" id="A0A223AQY9"/>
<keyword evidence="4" id="KW-1185">Reference proteome</keyword>
<protein>
    <submittedName>
        <fullName evidence="3">Isocitrate dehydrogenase</fullName>
    </submittedName>
</protein>
<evidence type="ECO:0000259" key="2">
    <source>
        <dbReference type="SMART" id="SM01329"/>
    </source>
</evidence>